<dbReference type="NCBIfam" id="NF001862">
    <property type="entry name" value="PRK00601.1"/>
    <property type="match status" value="1"/>
</dbReference>
<keyword evidence="2 7" id="KW-0479">Metal-binding</keyword>
<comment type="pathway">
    <text evidence="7">Pyrimidine metabolism; dUMP biosynthesis; dUMP from dCTP (dUTP route): step 2/2.</text>
</comment>
<comment type="catalytic activity">
    <reaction evidence="6 7">
        <text>dUTP + H2O = dUMP + diphosphate + H(+)</text>
        <dbReference type="Rhea" id="RHEA:10248"/>
        <dbReference type="ChEBI" id="CHEBI:15377"/>
        <dbReference type="ChEBI" id="CHEBI:15378"/>
        <dbReference type="ChEBI" id="CHEBI:33019"/>
        <dbReference type="ChEBI" id="CHEBI:61555"/>
        <dbReference type="ChEBI" id="CHEBI:246422"/>
        <dbReference type="EC" id="3.6.1.23"/>
    </reaction>
</comment>
<dbReference type="GO" id="GO:0046081">
    <property type="term" value="P:dUTP catabolic process"/>
    <property type="evidence" value="ECO:0007669"/>
    <property type="project" value="InterPro"/>
</dbReference>
<dbReference type="GO" id="GO:0004170">
    <property type="term" value="F:dUTP diphosphatase activity"/>
    <property type="evidence" value="ECO:0007669"/>
    <property type="project" value="UniProtKB-UniRule"/>
</dbReference>
<evidence type="ECO:0000256" key="4">
    <source>
        <dbReference type="ARBA" id="ARBA00022842"/>
    </source>
</evidence>
<dbReference type="STRING" id="134287.A35E_00561"/>
<feature type="binding site" evidence="7">
    <location>
        <begin position="88"/>
        <end position="90"/>
    </location>
    <ligand>
        <name>substrate</name>
    </ligand>
</feature>
<dbReference type="Proteomes" id="UP000003937">
    <property type="component" value="Chromosome"/>
</dbReference>
<dbReference type="HOGENOM" id="CLU_068508_1_1_6"/>
<evidence type="ECO:0000313" key="10">
    <source>
        <dbReference type="Proteomes" id="UP000003937"/>
    </source>
</evidence>
<evidence type="ECO:0000256" key="2">
    <source>
        <dbReference type="ARBA" id="ARBA00022723"/>
    </source>
</evidence>
<name>J3TH26_9ENTR</name>
<dbReference type="InterPro" id="IPR033704">
    <property type="entry name" value="dUTPase_trimeric"/>
</dbReference>
<comment type="cofactor">
    <cofactor evidence="7">
        <name>Mg(2+)</name>
        <dbReference type="ChEBI" id="CHEBI:18420"/>
    </cofactor>
</comment>
<dbReference type="PANTHER" id="PTHR11241:SF0">
    <property type="entry name" value="DEOXYURIDINE 5'-TRIPHOSPHATE NUCLEOTIDOHYDROLASE"/>
    <property type="match status" value="1"/>
</dbReference>
<feature type="binding site" evidence="7">
    <location>
        <begin position="71"/>
        <end position="73"/>
    </location>
    <ligand>
        <name>substrate</name>
    </ligand>
</feature>
<proteinExistence type="inferred from homology"/>
<dbReference type="PATRIC" id="fig|134287.3.peg.532"/>
<accession>J3TH26</accession>
<dbReference type="InterPro" id="IPR029054">
    <property type="entry name" value="dUTPase-like"/>
</dbReference>
<dbReference type="GO" id="GO:0000287">
    <property type="term" value="F:magnesium ion binding"/>
    <property type="evidence" value="ECO:0007669"/>
    <property type="project" value="UniProtKB-UniRule"/>
</dbReference>
<dbReference type="KEGG" id="sehc:A35E_00561"/>
<dbReference type="CDD" id="cd07557">
    <property type="entry name" value="trimeric_dUTPase"/>
    <property type="match status" value="1"/>
</dbReference>
<keyword evidence="10" id="KW-1185">Reference proteome</keyword>
<comment type="caution">
    <text evidence="7">Lacks conserved residue(s) required for the propagation of feature annotation.</text>
</comment>
<feature type="domain" description="dUTPase-like" evidence="8">
    <location>
        <begin position="18"/>
        <end position="150"/>
    </location>
</feature>
<keyword evidence="4 7" id="KW-0460">Magnesium</keyword>
<sequence length="152" mass="16230">MMKKIDVKILDTRIGDLFPLPAYSTSGSAALDIRACIDKPVVLKGGGQALISSGLAIHIDDVNLAGIILPRSGLGYRHGIVLGNLIGLIDSDYQGPLIVPIWNRSQDIFTIQPGERIAQIAFIPIVQVTFNLVLSFDSSERGIGGLGHSGRQ</sequence>
<comment type="function">
    <text evidence="7">This enzyme is involved in nucleotide metabolism: it produces dUMP, the immediate precursor of thymidine nucleotides and it decreases the intracellular concentration of dUTP so that uracil cannot be incorporated into DNA.</text>
</comment>
<evidence type="ECO:0000256" key="1">
    <source>
        <dbReference type="ARBA" id="ARBA00006581"/>
    </source>
</evidence>
<dbReference type="SUPFAM" id="SSF51283">
    <property type="entry name" value="dUTPase-like"/>
    <property type="match status" value="1"/>
</dbReference>
<reference evidence="9 10" key="1">
    <citation type="journal article" date="2012" name="Mol. Biol. Evol.">
        <title>Genome reduction and co-evolution between the primary and secondary bacterial symbionts of psyllids.</title>
        <authorList>
            <person name="Sloan D.B."/>
            <person name="Moran N.A."/>
        </authorList>
    </citation>
    <scope>NUCLEOTIDE SEQUENCE [LARGE SCALE GENOMIC DNA]</scope>
    <source>
        <strain evidence="9">Hcub_S</strain>
    </source>
</reference>
<dbReference type="HAMAP" id="MF_00116">
    <property type="entry name" value="dUTPase_bact"/>
    <property type="match status" value="1"/>
</dbReference>
<feature type="binding site" evidence="7">
    <location>
        <position position="84"/>
    </location>
    <ligand>
        <name>substrate</name>
    </ligand>
</feature>
<evidence type="ECO:0000256" key="7">
    <source>
        <dbReference type="HAMAP-Rule" id="MF_00116"/>
    </source>
</evidence>
<dbReference type="AlphaFoldDB" id="J3TH26"/>
<keyword evidence="5 7" id="KW-0546">Nucleotide metabolism</keyword>
<dbReference type="InterPro" id="IPR036157">
    <property type="entry name" value="dUTPase-like_sf"/>
</dbReference>
<evidence type="ECO:0000256" key="3">
    <source>
        <dbReference type="ARBA" id="ARBA00022801"/>
    </source>
</evidence>
<protein>
    <recommendedName>
        <fullName evidence="7">Deoxyuridine 5'-triphosphate nucleotidohydrolase</fullName>
        <shortName evidence="7">dUTPase</shortName>
        <ecNumber evidence="7">3.6.1.23</ecNumber>
    </recommendedName>
    <alternativeName>
        <fullName evidence="7">dUTP pyrophosphatase</fullName>
    </alternativeName>
</protein>
<dbReference type="GO" id="GO:0006226">
    <property type="term" value="P:dUMP biosynthetic process"/>
    <property type="evidence" value="ECO:0007669"/>
    <property type="project" value="UniProtKB-UniRule"/>
</dbReference>
<dbReference type="FunFam" id="2.70.40.10:FF:000002">
    <property type="entry name" value="dUTP diphosphatase"/>
    <property type="match status" value="1"/>
</dbReference>
<organism evidence="9 10">
    <name type="scientific">secondary endosymbiont of Heteropsylla cubana</name>
    <dbReference type="NCBI Taxonomy" id="134287"/>
    <lineage>
        <taxon>Bacteria</taxon>
        <taxon>Pseudomonadati</taxon>
        <taxon>Pseudomonadota</taxon>
        <taxon>Gammaproteobacteria</taxon>
        <taxon>Enterobacterales</taxon>
        <taxon>Enterobacteriaceae</taxon>
        <taxon>aphid secondary symbionts</taxon>
    </lineage>
</organism>
<keyword evidence="3 7" id="KW-0378">Hydrolase</keyword>
<evidence type="ECO:0000259" key="8">
    <source>
        <dbReference type="Pfam" id="PF00692"/>
    </source>
</evidence>
<dbReference type="EC" id="3.6.1.23" evidence="7"/>
<dbReference type="RefSeq" id="WP_014889144.1">
    <property type="nucleotide sequence ID" value="NC_018420.1"/>
</dbReference>
<evidence type="ECO:0000313" key="9">
    <source>
        <dbReference type="EMBL" id="AFP85847.1"/>
    </source>
</evidence>
<comment type="similarity">
    <text evidence="1 7">Belongs to the dUTPase family.</text>
</comment>
<dbReference type="InterPro" id="IPR008181">
    <property type="entry name" value="dUTPase"/>
</dbReference>
<dbReference type="UniPathway" id="UPA00610">
    <property type="reaction ID" value="UER00666"/>
</dbReference>
<dbReference type="EMBL" id="CP003547">
    <property type="protein sequence ID" value="AFP85847.1"/>
    <property type="molecule type" value="Genomic_DNA"/>
</dbReference>
<dbReference type="Gene3D" id="2.70.40.10">
    <property type="match status" value="1"/>
</dbReference>
<gene>
    <name evidence="7" type="primary">dut</name>
    <name evidence="9" type="ORF">A35E_00561</name>
</gene>
<dbReference type="Pfam" id="PF00692">
    <property type="entry name" value="dUTPase"/>
    <property type="match status" value="1"/>
</dbReference>
<evidence type="ECO:0000256" key="6">
    <source>
        <dbReference type="ARBA" id="ARBA00047686"/>
    </source>
</evidence>
<dbReference type="PANTHER" id="PTHR11241">
    <property type="entry name" value="DEOXYURIDINE 5'-TRIPHOSPHATE NUCLEOTIDOHYDROLASE"/>
    <property type="match status" value="1"/>
</dbReference>
<evidence type="ECO:0000256" key="5">
    <source>
        <dbReference type="ARBA" id="ARBA00023080"/>
    </source>
</evidence>
<dbReference type="NCBIfam" id="TIGR00576">
    <property type="entry name" value="dut"/>
    <property type="match status" value="1"/>
</dbReference>